<reference evidence="7" key="1">
    <citation type="journal article" date="2014" name="Int. J. Syst. Evol. Microbiol.">
        <title>Complete genome sequence of Corynebacterium casei LMG S-19264T (=DSM 44701T), isolated from a smear-ripened cheese.</title>
        <authorList>
            <consortium name="US DOE Joint Genome Institute (JGI-PGF)"/>
            <person name="Walter F."/>
            <person name="Albersmeier A."/>
            <person name="Kalinowski J."/>
            <person name="Ruckert C."/>
        </authorList>
    </citation>
    <scope>NUCLEOTIDE SEQUENCE</scope>
    <source>
        <strain evidence="7">CGMCC 1.15763</strain>
    </source>
</reference>
<dbReference type="EMBL" id="BMJW01000001">
    <property type="protein sequence ID" value="GGG93270.1"/>
    <property type="molecule type" value="Genomic_DNA"/>
</dbReference>
<keyword evidence="8" id="KW-1185">Reference proteome</keyword>
<evidence type="ECO:0000256" key="5">
    <source>
        <dbReference type="ARBA" id="ARBA00023136"/>
    </source>
</evidence>
<gene>
    <name evidence="7" type="ORF">GCM10011416_07930</name>
</gene>
<evidence type="ECO:0000256" key="3">
    <source>
        <dbReference type="ARBA" id="ARBA00022692"/>
    </source>
</evidence>
<keyword evidence="2" id="KW-1003">Cell membrane</keyword>
<feature type="transmembrane region" description="Helical" evidence="6">
    <location>
        <begin position="343"/>
        <end position="363"/>
    </location>
</feature>
<dbReference type="RefSeq" id="WP_188597969.1">
    <property type="nucleotide sequence ID" value="NZ_BMJW01000001.1"/>
</dbReference>
<feature type="transmembrane region" description="Helical" evidence="6">
    <location>
        <begin position="457"/>
        <end position="475"/>
    </location>
</feature>
<dbReference type="InterPro" id="IPR002528">
    <property type="entry name" value="MATE_fam"/>
</dbReference>
<dbReference type="InterPro" id="IPR050833">
    <property type="entry name" value="Poly_Biosynth_Transport"/>
</dbReference>
<organism evidence="7 8">
    <name type="scientific">Polaribacter pacificus</name>
    <dbReference type="NCBI Taxonomy" id="1775173"/>
    <lineage>
        <taxon>Bacteria</taxon>
        <taxon>Pseudomonadati</taxon>
        <taxon>Bacteroidota</taxon>
        <taxon>Flavobacteriia</taxon>
        <taxon>Flavobacteriales</taxon>
        <taxon>Flavobacteriaceae</taxon>
    </lineage>
</organism>
<feature type="transmembrane region" description="Helical" evidence="6">
    <location>
        <begin position="83"/>
        <end position="104"/>
    </location>
</feature>
<feature type="transmembrane region" description="Helical" evidence="6">
    <location>
        <begin position="400"/>
        <end position="422"/>
    </location>
</feature>
<reference evidence="7" key="2">
    <citation type="submission" date="2020-09" db="EMBL/GenBank/DDBJ databases">
        <authorList>
            <person name="Sun Q."/>
            <person name="Zhou Y."/>
        </authorList>
    </citation>
    <scope>NUCLEOTIDE SEQUENCE</scope>
    <source>
        <strain evidence="7">CGMCC 1.15763</strain>
    </source>
</reference>
<dbReference type="GO" id="GO:0042910">
    <property type="term" value="F:xenobiotic transmembrane transporter activity"/>
    <property type="evidence" value="ECO:0007669"/>
    <property type="project" value="InterPro"/>
</dbReference>
<evidence type="ECO:0000313" key="8">
    <source>
        <dbReference type="Proteomes" id="UP000633278"/>
    </source>
</evidence>
<dbReference type="Pfam" id="PF01554">
    <property type="entry name" value="MatE"/>
    <property type="match status" value="1"/>
</dbReference>
<feature type="transmembrane region" description="Helical" evidence="6">
    <location>
        <begin position="193"/>
        <end position="218"/>
    </location>
</feature>
<feature type="transmembrane region" description="Helical" evidence="6">
    <location>
        <begin position="375"/>
        <end position="394"/>
    </location>
</feature>
<feature type="transmembrane region" description="Helical" evidence="6">
    <location>
        <begin position="308"/>
        <end position="331"/>
    </location>
</feature>
<feature type="transmembrane region" description="Helical" evidence="6">
    <location>
        <begin position="116"/>
        <end position="138"/>
    </location>
</feature>
<sequence length="485" mass="56021">MVNGLKRFFKDTIIYGIAAVLPRAINIFLVRLHTSTLEANTYAINTDYYVYAAYFNALLTFGMETAFFRFFSKEKEKGKTISTAFISLTVTSLIFLILMLLYSNELSAFFDFQNPLFFKLLVWTITLDTLVVIPYAYLRVANKPMHFTIYKILNILIFAVLNVFFLWFVPHAIKNGIYLPNFIIEYYNSYPKVMHIFVAGTIASATTFILLFPIVFKFKIDFDFQLLKKMLRYSIPIMVGSLAFVTNENLDKLLLGQLIGKEQMGIYAACYKLGVFMTLYIMAFRLGAEPFFFNHAASKNAKENYAKILTWFTLFGALFMLIVVLFIDVFAKILLGKPEYFQALQIVPIILLANLFLGIYNNLSVWYKLTDKTQYGMYFSILGALITIVFNVVMIPEIGFIASAWATLLTYGFMVTCSYYIGKKYYKVPYELKKIGFYLVISVAFCALSFLEFRGNYWFSISAIFGFFVLIYLLEKATIKQFLKR</sequence>
<feature type="transmembrane region" description="Helical" evidence="6">
    <location>
        <begin position="49"/>
        <end position="71"/>
    </location>
</feature>
<dbReference type="AlphaFoldDB" id="A0A917HX42"/>
<keyword evidence="4 6" id="KW-1133">Transmembrane helix</keyword>
<dbReference type="PANTHER" id="PTHR30250:SF11">
    <property type="entry name" value="O-ANTIGEN TRANSPORTER-RELATED"/>
    <property type="match status" value="1"/>
</dbReference>
<keyword evidence="3 6" id="KW-0812">Transmembrane</keyword>
<proteinExistence type="predicted"/>
<feature type="transmembrane region" description="Helical" evidence="6">
    <location>
        <begin position="266"/>
        <end position="287"/>
    </location>
</feature>
<evidence type="ECO:0000256" key="2">
    <source>
        <dbReference type="ARBA" id="ARBA00022475"/>
    </source>
</evidence>
<dbReference type="GO" id="GO:0005886">
    <property type="term" value="C:plasma membrane"/>
    <property type="evidence" value="ECO:0007669"/>
    <property type="project" value="UniProtKB-SubCell"/>
</dbReference>
<comment type="caution">
    <text evidence="7">The sequence shown here is derived from an EMBL/GenBank/DDBJ whole genome shotgun (WGS) entry which is preliminary data.</text>
</comment>
<evidence type="ECO:0000256" key="4">
    <source>
        <dbReference type="ARBA" id="ARBA00022989"/>
    </source>
</evidence>
<keyword evidence="5 6" id="KW-0472">Membrane</keyword>
<feature type="transmembrane region" description="Helical" evidence="6">
    <location>
        <begin position="12"/>
        <end position="29"/>
    </location>
</feature>
<feature type="transmembrane region" description="Helical" evidence="6">
    <location>
        <begin position="150"/>
        <end position="173"/>
    </location>
</feature>
<evidence type="ECO:0000256" key="1">
    <source>
        <dbReference type="ARBA" id="ARBA00004651"/>
    </source>
</evidence>
<name>A0A917HX42_9FLAO</name>
<accession>A0A917HX42</accession>
<dbReference type="Proteomes" id="UP000633278">
    <property type="component" value="Unassembled WGS sequence"/>
</dbReference>
<evidence type="ECO:0000313" key="7">
    <source>
        <dbReference type="EMBL" id="GGG93270.1"/>
    </source>
</evidence>
<feature type="transmembrane region" description="Helical" evidence="6">
    <location>
        <begin position="230"/>
        <end position="246"/>
    </location>
</feature>
<comment type="subcellular location">
    <subcellularLocation>
        <location evidence="1">Cell membrane</location>
        <topology evidence="1">Multi-pass membrane protein</topology>
    </subcellularLocation>
</comment>
<feature type="transmembrane region" description="Helical" evidence="6">
    <location>
        <begin position="434"/>
        <end position="451"/>
    </location>
</feature>
<dbReference type="GO" id="GO:0015297">
    <property type="term" value="F:antiporter activity"/>
    <property type="evidence" value="ECO:0007669"/>
    <property type="project" value="InterPro"/>
</dbReference>
<evidence type="ECO:0000256" key="6">
    <source>
        <dbReference type="SAM" id="Phobius"/>
    </source>
</evidence>
<protein>
    <submittedName>
        <fullName evidence="7">Polysaccharide biosynthesis protein</fullName>
    </submittedName>
</protein>
<dbReference type="PANTHER" id="PTHR30250">
    <property type="entry name" value="PST FAMILY PREDICTED COLANIC ACID TRANSPORTER"/>
    <property type="match status" value="1"/>
</dbReference>